<name>A0A2P2LIZ0_RHIMU</name>
<accession>A0A2P2LIZ0</accession>
<keyword evidence="1" id="KW-0812">Transmembrane</keyword>
<organism evidence="2">
    <name type="scientific">Rhizophora mucronata</name>
    <name type="common">Asiatic mangrove</name>
    <dbReference type="NCBI Taxonomy" id="61149"/>
    <lineage>
        <taxon>Eukaryota</taxon>
        <taxon>Viridiplantae</taxon>
        <taxon>Streptophyta</taxon>
        <taxon>Embryophyta</taxon>
        <taxon>Tracheophyta</taxon>
        <taxon>Spermatophyta</taxon>
        <taxon>Magnoliopsida</taxon>
        <taxon>eudicotyledons</taxon>
        <taxon>Gunneridae</taxon>
        <taxon>Pentapetalae</taxon>
        <taxon>rosids</taxon>
        <taxon>fabids</taxon>
        <taxon>Malpighiales</taxon>
        <taxon>Rhizophoraceae</taxon>
        <taxon>Rhizophora</taxon>
    </lineage>
</organism>
<keyword evidence="1" id="KW-1133">Transmembrane helix</keyword>
<evidence type="ECO:0000256" key="1">
    <source>
        <dbReference type="SAM" id="Phobius"/>
    </source>
</evidence>
<feature type="transmembrane region" description="Helical" evidence="1">
    <location>
        <begin position="33"/>
        <end position="52"/>
    </location>
</feature>
<proteinExistence type="predicted"/>
<reference evidence="2" key="1">
    <citation type="submission" date="2018-02" db="EMBL/GenBank/DDBJ databases">
        <title>Rhizophora mucronata_Transcriptome.</title>
        <authorList>
            <person name="Meera S.P."/>
            <person name="Sreeshan A."/>
            <person name="Augustine A."/>
        </authorList>
    </citation>
    <scope>NUCLEOTIDE SEQUENCE</scope>
    <source>
        <tissue evidence="2">Leaf</tissue>
    </source>
</reference>
<dbReference type="EMBL" id="GGEC01037460">
    <property type="protein sequence ID" value="MBX17944.1"/>
    <property type="molecule type" value="Transcribed_RNA"/>
</dbReference>
<keyword evidence="1" id="KW-0472">Membrane</keyword>
<sequence>MYKNVCASTNFVISTCTQNGETVRAFFFRPDMLALNIFMQLVVLLVLQYQGVTQRQTEDPGLAGS</sequence>
<dbReference type="AlphaFoldDB" id="A0A2P2LIZ0"/>
<evidence type="ECO:0000313" key="2">
    <source>
        <dbReference type="EMBL" id="MBX17944.1"/>
    </source>
</evidence>
<protein>
    <submittedName>
        <fullName evidence="2">Uncharacterized protein</fullName>
    </submittedName>
</protein>